<sequence>MKLNYYNLMASKIQKIWRGYYVRKYVFDFYSRRRYIEALKLKNEIIRIELQEYIEHQTILHKRIQEERDKQMSEYNARKNHYLVSTYVQPGIYNSPFLPYKSDVPKHLPVPPIKPQGPFREPEEVQKQRYKPFQPSLRVATDIDSLQKAREILKAEEWVTRHHDDM</sequence>
<protein>
    <recommendedName>
        <fullName evidence="3">Spermatogenesis-associated protein 17</fullName>
    </recommendedName>
</protein>
<name>A0A2T7NYP4_POMCA</name>
<reference evidence="1 2" key="1">
    <citation type="submission" date="2018-04" db="EMBL/GenBank/DDBJ databases">
        <title>The genome of golden apple snail Pomacea canaliculata provides insight into stress tolerance and invasive adaptation.</title>
        <authorList>
            <person name="Liu C."/>
            <person name="Liu B."/>
            <person name="Ren Y."/>
            <person name="Zhang Y."/>
            <person name="Wang H."/>
            <person name="Li S."/>
            <person name="Jiang F."/>
            <person name="Yin L."/>
            <person name="Zhang G."/>
            <person name="Qian W."/>
            <person name="Fan W."/>
        </authorList>
    </citation>
    <scope>NUCLEOTIDE SEQUENCE [LARGE SCALE GENOMIC DNA]</scope>
    <source>
        <strain evidence="1">SZHN2017</strain>
        <tissue evidence="1">Muscle</tissue>
    </source>
</reference>
<comment type="caution">
    <text evidence="1">The sequence shown here is derived from an EMBL/GenBank/DDBJ whole genome shotgun (WGS) entry which is preliminary data.</text>
</comment>
<keyword evidence="2" id="KW-1185">Reference proteome</keyword>
<accession>A0A2T7NYP4</accession>
<dbReference type="EMBL" id="PZQS01000008">
    <property type="protein sequence ID" value="PVD26298.1"/>
    <property type="molecule type" value="Genomic_DNA"/>
</dbReference>
<gene>
    <name evidence="1" type="ORF">C0Q70_13969</name>
</gene>
<organism evidence="1 2">
    <name type="scientific">Pomacea canaliculata</name>
    <name type="common">Golden apple snail</name>
    <dbReference type="NCBI Taxonomy" id="400727"/>
    <lineage>
        <taxon>Eukaryota</taxon>
        <taxon>Metazoa</taxon>
        <taxon>Spiralia</taxon>
        <taxon>Lophotrochozoa</taxon>
        <taxon>Mollusca</taxon>
        <taxon>Gastropoda</taxon>
        <taxon>Caenogastropoda</taxon>
        <taxon>Architaenioglossa</taxon>
        <taxon>Ampullarioidea</taxon>
        <taxon>Ampullariidae</taxon>
        <taxon>Pomacea</taxon>
    </lineage>
</organism>
<evidence type="ECO:0008006" key="3">
    <source>
        <dbReference type="Google" id="ProtNLM"/>
    </source>
</evidence>
<proteinExistence type="predicted"/>
<dbReference type="OrthoDB" id="190375at2759"/>
<dbReference type="AlphaFoldDB" id="A0A2T7NYP4"/>
<evidence type="ECO:0000313" key="2">
    <source>
        <dbReference type="Proteomes" id="UP000245119"/>
    </source>
</evidence>
<dbReference type="PROSITE" id="PS50096">
    <property type="entry name" value="IQ"/>
    <property type="match status" value="1"/>
</dbReference>
<dbReference type="Proteomes" id="UP000245119">
    <property type="component" value="Linkage Group LG8"/>
</dbReference>
<evidence type="ECO:0000313" key="1">
    <source>
        <dbReference type="EMBL" id="PVD26298.1"/>
    </source>
</evidence>
<dbReference type="STRING" id="400727.A0A2T7NYP4"/>